<evidence type="ECO:0000313" key="1">
    <source>
        <dbReference type="EMBL" id="MCK9876790.1"/>
    </source>
</evidence>
<comment type="caution">
    <text evidence="1">The sequence shown here is derived from an EMBL/GenBank/DDBJ whole genome shotgun (WGS) entry which is preliminary data.</text>
</comment>
<evidence type="ECO:0000313" key="2">
    <source>
        <dbReference type="Proteomes" id="UP001201873"/>
    </source>
</evidence>
<reference evidence="1 2" key="1">
    <citation type="submission" date="2022-04" db="EMBL/GenBank/DDBJ databases">
        <title>Genome diversity in the genus Frankia.</title>
        <authorList>
            <person name="Carlos-Shanley C."/>
            <person name="Hahn D."/>
        </authorList>
    </citation>
    <scope>NUCLEOTIDE SEQUENCE [LARGE SCALE GENOMIC DNA]</scope>
    <source>
        <strain evidence="1 2">Ag45/Mut15</strain>
    </source>
</reference>
<dbReference type="EMBL" id="JALKFT010000012">
    <property type="protein sequence ID" value="MCK9876790.1"/>
    <property type="molecule type" value="Genomic_DNA"/>
</dbReference>
<sequence>MRWITETGSRIELLNPRAAEEYADYLLRVTAADGTEIGFFASVTDLQNNVDLAGLRAVGTAEI</sequence>
<dbReference type="Proteomes" id="UP001201873">
    <property type="component" value="Unassembled WGS sequence"/>
</dbReference>
<organism evidence="1 2">
    <name type="scientific">Frankia umida</name>
    <dbReference type="NCBI Taxonomy" id="573489"/>
    <lineage>
        <taxon>Bacteria</taxon>
        <taxon>Bacillati</taxon>
        <taxon>Actinomycetota</taxon>
        <taxon>Actinomycetes</taxon>
        <taxon>Frankiales</taxon>
        <taxon>Frankiaceae</taxon>
        <taxon>Frankia</taxon>
    </lineage>
</organism>
<gene>
    <name evidence="1" type="ORF">MXD59_13545</name>
</gene>
<keyword evidence="2" id="KW-1185">Reference proteome</keyword>
<name>A0ABT0JZA5_9ACTN</name>
<proteinExistence type="predicted"/>
<accession>A0ABT0JZA5</accession>
<protein>
    <submittedName>
        <fullName evidence="1">Uncharacterized protein</fullName>
    </submittedName>
</protein>
<dbReference type="RefSeq" id="WP_163550569.1">
    <property type="nucleotide sequence ID" value="NZ_JALKFT010000012.1"/>
</dbReference>